<dbReference type="EMBL" id="CABFOC020000013">
    <property type="protein sequence ID" value="CAH0045858.1"/>
    <property type="molecule type" value="Genomic_DNA"/>
</dbReference>
<feature type="domain" description="Calcineurin-like phosphoesterase" evidence="2">
    <location>
        <begin position="16"/>
        <end position="232"/>
    </location>
</feature>
<comment type="caution">
    <text evidence="3">The sequence shown here is derived from an EMBL/GenBank/DDBJ whole genome shotgun (WGS) entry which is preliminary data.</text>
</comment>
<dbReference type="PANTHER" id="PTHR37844:SF2">
    <property type="entry name" value="SER_THR PROTEIN PHOSPHATASE SUPERFAMILY (AFU_ORTHOLOGUE AFUA_1G14840)"/>
    <property type="match status" value="1"/>
</dbReference>
<keyword evidence="4" id="KW-1185">Reference proteome</keyword>
<feature type="region of interest" description="Disordered" evidence="1">
    <location>
        <begin position="258"/>
        <end position="277"/>
    </location>
</feature>
<dbReference type="GO" id="GO:0016787">
    <property type="term" value="F:hydrolase activity"/>
    <property type="evidence" value="ECO:0007669"/>
    <property type="project" value="InterPro"/>
</dbReference>
<dbReference type="InterPro" id="IPR004843">
    <property type="entry name" value="Calcineurin-like_PHP"/>
</dbReference>
<dbReference type="OrthoDB" id="550558at2759"/>
<gene>
    <name evidence="3" type="ORF">CSOL1703_00012489</name>
</gene>
<evidence type="ECO:0000256" key="1">
    <source>
        <dbReference type="SAM" id="MobiDB-lite"/>
    </source>
</evidence>
<name>A0A9N9WBE1_9HYPO</name>
<protein>
    <recommendedName>
        <fullName evidence="2">Calcineurin-like phosphoesterase domain-containing protein</fullName>
    </recommendedName>
</protein>
<dbReference type="AlphaFoldDB" id="A0A9N9WBE1"/>
<accession>A0A9N9WBE1</accession>
<reference evidence="3" key="1">
    <citation type="submission" date="2021-10" db="EMBL/GenBank/DDBJ databases">
        <authorList>
            <person name="Piombo E."/>
        </authorList>
    </citation>
    <scope>NUCLEOTIDE SEQUENCE</scope>
</reference>
<dbReference type="Gene3D" id="3.60.21.10">
    <property type="match status" value="1"/>
</dbReference>
<evidence type="ECO:0000259" key="2">
    <source>
        <dbReference type="Pfam" id="PF00149"/>
    </source>
</evidence>
<dbReference type="Proteomes" id="UP000775872">
    <property type="component" value="Unassembled WGS sequence"/>
</dbReference>
<dbReference type="Pfam" id="PF00149">
    <property type="entry name" value="Metallophos"/>
    <property type="match status" value="1"/>
</dbReference>
<sequence>MLNKLRKWFQARSVARVQVLSDLHLEVASQYATYTFPVAAPFLLLAGDIGRLIDYDGYLKFLVAQVSRFDKVFLILGNHEFYGLEYQVGLEEAQRLSKEPALQDKLVLLHKSRWDDPDSNLTILGCTLWSSVPETAFEIVESKIKDFKKIQNWTVHDHNRVHADELGWLRGQVSRAKQSNRTILVATHHAPCIEGTSRPEHAQNPWTSAFASELLGDSSFEGVKFWVFGHTHYTTRFTRRGIDVIANQRGYVLPGGSAHVEGRDSTTKAKRQKNTFDPSCTIRI</sequence>
<dbReference type="PANTHER" id="PTHR37844">
    <property type="entry name" value="SER/THR PROTEIN PHOSPHATASE SUPERFAMILY (AFU_ORTHOLOGUE AFUA_1G14840)"/>
    <property type="match status" value="1"/>
</dbReference>
<evidence type="ECO:0000313" key="4">
    <source>
        <dbReference type="Proteomes" id="UP000775872"/>
    </source>
</evidence>
<evidence type="ECO:0000313" key="3">
    <source>
        <dbReference type="EMBL" id="CAH0045858.1"/>
    </source>
</evidence>
<dbReference type="InterPro" id="IPR029052">
    <property type="entry name" value="Metallo-depent_PP-like"/>
</dbReference>
<proteinExistence type="predicted"/>
<dbReference type="SUPFAM" id="SSF56300">
    <property type="entry name" value="Metallo-dependent phosphatases"/>
    <property type="match status" value="1"/>
</dbReference>
<organism evidence="3 4">
    <name type="scientific">Clonostachys solani</name>
    <dbReference type="NCBI Taxonomy" id="160281"/>
    <lineage>
        <taxon>Eukaryota</taxon>
        <taxon>Fungi</taxon>
        <taxon>Dikarya</taxon>
        <taxon>Ascomycota</taxon>
        <taxon>Pezizomycotina</taxon>
        <taxon>Sordariomycetes</taxon>
        <taxon>Hypocreomycetidae</taxon>
        <taxon>Hypocreales</taxon>
        <taxon>Bionectriaceae</taxon>
        <taxon>Clonostachys</taxon>
    </lineage>
</organism>